<dbReference type="Proteomes" id="UP001142055">
    <property type="component" value="Chromosome 2"/>
</dbReference>
<keyword evidence="2" id="KW-0812">Transmembrane</keyword>
<dbReference type="EMBL" id="JAPWDV010000002">
    <property type="protein sequence ID" value="KAJ6218713.1"/>
    <property type="molecule type" value="Genomic_DNA"/>
</dbReference>
<feature type="region of interest" description="Disordered" evidence="1">
    <location>
        <begin position="884"/>
        <end position="914"/>
    </location>
</feature>
<keyword evidence="2" id="KW-1133">Transmembrane helix</keyword>
<dbReference type="PANTHER" id="PTHR12840">
    <property type="entry name" value="NADH-UBIQUINONE OXIDOREDUCTASE ASHI SUBUNIT"/>
    <property type="match status" value="1"/>
</dbReference>
<feature type="transmembrane region" description="Helical" evidence="2">
    <location>
        <begin position="139"/>
        <end position="157"/>
    </location>
</feature>
<dbReference type="PANTHER" id="PTHR12840:SF1">
    <property type="entry name" value="NADH DEHYDROGENASE [UBIQUINONE] 1 BETA SUBCOMPLEX SUBUNIT 8, MITOCHONDRIAL"/>
    <property type="match status" value="1"/>
</dbReference>
<dbReference type="InterPro" id="IPR008699">
    <property type="entry name" value="NDUFB8"/>
</dbReference>
<dbReference type="Pfam" id="PF05821">
    <property type="entry name" value="NDUF_B8"/>
    <property type="match status" value="1"/>
</dbReference>
<gene>
    <name evidence="3" type="ORF">RDWZM_004525</name>
</gene>
<feature type="compositionally biased region" description="Polar residues" evidence="1">
    <location>
        <begin position="884"/>
        <end position="893"/>
    </location>
</feature>
<name>A0A9Q0M509_BLOTA</name>
<organism evidence="3 4">
    <name type="scientific">Blomia tropicalis</name>
    <name type="common">Mite</name>
    <dbReference type="NCBI Taxonomy" id="40697"/>
    <lineage>
        <taxon>Eukaryota</taxon>
        <taxon>Metazoa</taxon>
        <taxon>Ecdysozoa</taxon>
        <taxon>Arthropoda</taxon>
        <taxon>Chelicerata</taxon>
        <taxon>Arachnida</taxon>
        <taxon>Acari</taxon>
        <taxon>Acariformes</taxon>
        <taxon>Sarcoptiformes</taxon>
        <taxon>Astigmata</taxon>
        <taxon>Glycyphagoidea</taxon>
        <taxon>Echimyopodidae</taxon>
        <taxon>Blomia</taxon>
    </lineage>
</organism>
<dbReference type="AlphaFoldDB" id="A0A9Q0M509"/>
<feature type="compositionally biased region" description="Basic residues" evidence="1">
    <location>
        <begin position="894"/>
        <end position="906"/>
    </location>
</feature>
<feature type="region of interest" description="Disordered" evidence="1">
    <location>
        <begin position="517"/>
        <end position="545"/>
    </location>
</feature>
<evidence type="ECO:0000313" key="4">
    <source>
        <dbReference type="Proteomes" id="UP001142055"/>
    </source>
</evidence>
<evidence type="ECO:0000256" key="1">
    <source>
        <dbReference type="SAM" id="MobiDB-lite"/>
    </source>
</evidence>
<proteinExistence type="predicted"/>
<evidence type="ECO:0000256" key="2">
    <source>
        <dbReference type="SAM" id="Phobius"/>
    </source>
</evidence>
<feature type="transmembrane region" description="Helical" evidence="2">
    <location>
        <begin position="606"/>
        <end position="629"/>
    </location>
</feature>
<evidence type="ECO:0000313" key="3">
    <source>
        <dbReference type="EMBL" id="KAJ6218713.1"/>
    </source>
</evidence>
<feature type="transmembrane region" description="Helical" evidence="2">
    <location>
        <begin position="685"/>
        <end position="705"/>
    </location>
</feature>
<sequence length="939" mass="107492">MASTLGRLALSTAAKRLAVQSIRVKTLPMVLSVRACGWVRDYKPGPYPRTKEEREAAAAKYNLIPEDYEPYEEGSGFGDYPKLPIVSQDSRNPYDDFDYYYRRRNFGETLHVDYDVLMSEKSNPNYVPRLAPTTTTTPVIIIIVIIKLFIFNLVLSINSNKTENQQGQVSLNHSLIVYSPSLLKYSDYYCESNHLHLLNLYFDQTKSMSQYNNICGTKFLQLYKLANESVHDILLYASIFNQDINETDADFNLLSQLLYYDINLNYLNIRVVLRFEQIENQTLNGPLNITFNSTTYLINLKKNQTVTEYLLPSIDYYLDQNQLLSLNVTDDQRKLMSNSYMIVCLIRITNHLNVCLLSSMIMSYVNVISHRKEWCKSYTIFDPEVQCNPILCSSGEGKFEYLAIFRVGPATIGFDFQNSYIDIQLFSSNHEPVGIPYRYSCDNLPNVLLAEMHMIVSRISRMPTLIAIQMNHSSMNHLLYFHDFELYDLMSDTLIQSDQINRFITCEPATFPIRTQERLNSTSSSTMKCTQKSASNTNRSSRDSEQLKSDSWIALIDTPPPNMIEHIVLTILIIGLNCLVIVRFGIGTYYDHGKFVNQSRKPISGTFFIVTCLSLALVIPIEYLMMRYLKRYSLIERRTQMVTGESNYKFRIIRFIILLLLFIIGLAMAIYSITYGSSLSLVDCGLWSGLFLSTLALSINLWLLIDSFIYNQRFQSEEADMIIEQCSLDPKAYKFDHHSSLKIEPINSKSRQSFGSDKSLPLVNTVGDLVRMRSVSFTSYYGPRLRNPKLNKRRSQIAATGSYTRFMNERNKSSISMKRNASGSFKSKLCLSPINTELKMESTAKSISKSTRQSVKTIQSPLNLKLKKTITAGSMATNTNTTLLKQPKNGKSNKVSRNKSGKMVRSKNKEVKTKMIRTKLINQKTPPSKKSIYSNKDKI</sequence>
<feature type="transmembrane region" description="Helical" evidence="2">
    <location>
        <begin position="650"/>
        <end position="673"/>
    </location>
</feature>
<reference evidence="3" key="1">
    <citation type="submission" date="2022-12" db="EMBL/GenBank/DDBJ databases">
        <title>Genome assemblies of Blomia tropicalis.</title>
        <authorList>
            <person name="Cui Y."/>
        </authorList>
    </citation>
    <scope>NUCLEOTIDE SEQUENCE</scope>
    <source>
        <tissue evidence="3">Adult mites</tissue>
    </source>
</reference>
<protein>
    <submittedName>
        <fullName evidence="3">Uncharacterized protein</fullName>
    </submittedName>
</protein>
<keyword evidence="4" id="KW-1185">Reference proteome</keyword>
<accession>A0A9Q0M509</accession>
<comment type="caution">
    <text evidence="3">The sequence shown here is derived from an EMBL/GenBank/DDBJ whole genome shotgun (WGS) entry which is preliminary data.</text>
</comment>
<feature type="transmembrane region" description="Helical" evidence="2">
    <location>
        <begin position="567"/>
        <end position="586"/>
    </location>
</feature>
<feature type="compositionally biased region" description="Polar residues" evidence="1">
    <location>
        <begin position="518"/>
        <end position="539"/>
    </location>
</feature>
<keyword evidence="2" id="KW-0472">Membrane</keyword>
<dbReference type="GO" id="GO:0005739">
    <property type="term" value="C:mitochondrion"/>
    <property type="evidence" value="ECO:0007669"/>
    <property type="project" value="InterPro"/>
</dbReference>